<dbReference type="PANTHER" id="PTHR11760">
    <property type="entry name" value="30S/40S RIBOSOMAL PROTEIN S3"/>
    <property type="match status" value="1"/>
</dbReference>
<keyword evidence="4 8" id="KW-0689">Ribosomal protein</keyword>
<dbReference type="CDD" id="cd02412">
    <property type="entry name" value="KH-II_30S_S3"/>
    <property type="match status" value="1"/>
</dbReference>
<dbReference type="STRING" id="1188229.GlitD10_1992"/>
<organism evidence="12 13">
    <name type="scientific">Gloeomargarita lithophora Alchichica-D10</name>
    <dbReference type="NCBI Taxonomy" id="1188229"/>
    <lineage>
        <taxon>Bacteria</taxon>
        <taxon>Bacillati</taxon>
        <taxon>Cyanobacteriota</taxon>
        <taxon>Cyanophyceae</taxon>
        <taxon>Gloeomargaritales</taxon>
        <taxon>Gloeomargaritaceae</taxon>
        <taxon>Gloeomargarita</taxon>
    </lineage>
</organism>
<reference evidence="12 13" key="1">
    <citation type="submission" date="2016-10" db="EMBL/GenBank/DDBJ databases">
        <title>Description of Gloeomargarita lithophora gen. nov., sp. nov., a thylakoid-bearing basal-branching cyanobacterium with intracellular carbonates, and proposal for Gloeomargaritales ord. nov.</title>
        <authorList>
            <person name="Moreira D."/>
            <person name="Tavera R."/>
            <person name="Benzerara K."/>
            <person name="Skouri-Panet F."/>
            <person name="Couradeau E."/>
            <person name="Gerard E."/>
            <person name="Loussert C."/>
            <person name="Novelo E."/>
            <person name="Zivanovic Y."/>
            <person name="Lopez-Garcia P."/>
        </authorList>
    </citation>
    <scope>NUCLEOTIDE SEQUENCE [LARGE SCALE GENOMIC DNA]</scope>
    <source>
        <strain evidence="12 13">D10</strain>
    </source>
</reference>
<dbReference type="Pfam" id="PF07650">
    <property type="entry name" value="KH_2"/>
    <property type="match status" value="1"/>
</dbReference>
<dbReference type="InterPro" id="IPR004087">
    <property type="entry name" value="KH_dom"/>
</dbReference>
<evidence type="ECO:0000256" key="4">
    <source>
        <dbReference type="ARBA" id="ARBA00022980"/>
    </source>
</evidence>
<evidence type="ECO:0000256" key="10">
    <source>
        <dbReference type="SAM" id="MobiDB-lite"/>
    </source>
</evidence>
<comment type="similarity">
    <text evidence="1 8 9">Belongs to the universal ribosomal protein uS3 family.</text>
</comment>
<evidence type="ECO:0000259" key="11">
    <source>
        <dbReference type="PROSITE" id="PS50823"/>
    </source>
</evidence>
<dbReference type="SUPFAM" id="SSF54821">
    <property type="entry name" value="Ribosomal protein S3 C-terminal domain"/>
    <property type="match status" value="1"/>
</dbReference>
<feature type="domain" description="KH type-2" evidence="11">
    <location>
        <begin position="39"/>
        <end position="108"/>
    </location>
</feature>
<dbReference type="InterPro" id="IPR018280">
    <property type="entry name" value="Ribosomal_uS3_CS"/>
</dbReference>
<dbReference type="KEGG" id="glt:GlitD10_1992"/>
<keyword evidence="3 8" id="KW-0694">RNA-binding</keyword>
<dbReference type="NCBIfam" id="TIGR01009">
    <property type="entry name" value="rpsC_bact"/>
    <property type="match status" value="1"/>
</dbReference>
<dbReference type="SMART" id="SM00322">
    <property type="entry name" value="KH"/>
    <property type="match status" value="1"/>
</dbReference>
<dbReference type="InterPro" id="IPR005704">
    <property type="entry name" value="Ribosomal_uS3_bac-typ"/>
</dbReference>
<keyword evidence="5 8" id="KW-0687">Ribonucleoprotein</keyword>
<dbReference type="InterPro" id="IPR057258">
    <property type="entry name" value="Ribosomal_uS3"/>
</dbReference>
<dbReference type="Gene3D" id="3.30.300.20">
    <property type="match status" value="1"/>
</dbReference>
<dbReference type="GO" id="GO:0022627">
    <property type="term" value="C:cytosolic small ribosomal subunit"/>
    <property type="evidence" value="ECO:0007669"/>
    <property type="project" value="TreeGrafter"/>
</dbReference>
<evidence type="ECO:0000313" key="12">
    <source>
        <dbReference type="EMBL" id="APB34318.1"/>
    </source>
</evidence>
<dbReference type="OrthoDB" id="9806396at2"/>
<dbReference type="HAMAP" id="MF_01309_B">
    <property type="entry name" value="Ribosomal_uS3_B"/>
    <property type="match status" value="1"/>
</dbReference>
<dbReference type="PROSITE" id="PS50823">
    <property type="entry name" value="KH_TYPE_2"/>
    <property type="match status" value="1"/>
</dbReference>
<name>A0A1J0AEE6_9CYAN</name>
<evidence type="ECO:0000256" key="1">
    <source>
        <dbReference type="ARBA" id="ARBA00010761"/>
    </source>
</evidence>
<evidence type="ECO:0000256" key="6">
    <source>
        <dbReference type="ARBA" id="ARBA00024998"/>
    </source>
</evidence>
<dbReference type="InterPro" id="IPR036419">
    <property type="entry name" value="Ribosomal_S3_C_sf"/>
</dbReference>
<dbReference type="GO" id="GO:0006412">
    <property type="term" value="P:translation"/>
    <property type="evidence" value="ECO:0007669"/>
    <property type="project" value="UniProtKB-UniRule"/>
</dbReference>
<evidence type="ECO:0000256" key="5">
    <source>
        <dbReference type="ARBA" id="ARBA00023274"/>
    </source>
</evidence>
<dbReference type="InterPro" id="IPR001351">
    <property type="entry name" value="Ribosomal_uS3_C"/>
</dbReference>
<dbReference type="GO" id="GO:0003735">
    <property type="term" value="F:structural constituent of ribosome"/>
    <property type="evidence" value="ECO:0007669"/>
    <property type="project" value="InterPro"/>
</dbReference>
<gene>
    <name evidence="8 12" type="primary">rpsC</name>
    <name evidence="8" type="synonym">rps3</name>
    <name evidence="12" type="ORF">GlitD10_1992</name>
</gene>
<dbReference type="GO" id="GO:0003729">
    <property type="term" value="F:mRNA binding"/>
    <property type="evidence" value="ECO:0007669"/>
    <property type="project" value="UniProtKB-UniRule"/>
</dbReference>
<evidence type="ECO:0000256" key="2">
    <source>
        <dbReference type="ARBA" id="ARBA00022730"/>
    </source>
</evidence>
<evidence type="ECO:0000256" key="9">
    <source>
        <dbReference type="RuleBase" id="RU003624"/>
    </source>
</evidence>
<comment type="subunit">
    <text evidence="8">Part of the 30S ribosomal subunit. Forms a tight complex with proteins S10 and S14.</text>
</comment>
<dbReference type="PROSITE" id="PS00548">
    <property type="entry name" value="RIBOSOMAL_S3"/>
    <property type="match status" value="1"/>
</dbReference>
<dbReference type="InterPro" id="IPR009019">
    <property type="entry name" value="KH_sf_prok-type"/>
</dbReference>
<evidence type="ECO:0000313" key="13">
    <source>
        <dbReference type="Proteomes" id="UP000180235"/>
    </source>
</evidence>
<feature type="compositionally biased region" description="Basic and acidic residues" evidence="10">
    <location>
        <begin position="233"/>
        <end position="245"/>
    </location>
</feature>
<dbReference type="Proteomes" id="UP000180235">
    <property type="component" value="Chromosome"/>
</dbReference>
<dbReference type="PANTHER" id="PTHR11760:SF19">
    <property type="entry name" value="SMALL RIBOSOMAL SUBUNIT PROTEIN US3C"/>
    <property type="match status" value="1"/>
</dbReference>
<dbReference type="Gene3D" id="3.30.1140.32">
    <property type="entry name" value="Ribosomal protein S3, C-terminal domain"/>
    <property type="match status" value="1"/>
</dbReference>
<dbReference type="EMBL" id="CP017675">
    <property type="protein sequence ID" value="APB34318.1"/>
    <property type="molecule type" value="Genomic_DNA"/>
</dbReference>
<evidence type="ECO:0000256" key="8">
    <source>
        <dbReference type="HAMAP-Rule" id="MF_01309"/>
    </source>
</evidence>
<dbReference type="InterPro" id="IPR004044">
    <property type="entry name" value="KH_dom_type_2"/>
</dbReference>
<dbReference type="AlphaFoldDB" id="A0A1J0AEE6"/>
<dbReference type="Pfam" id="PF00189">
    <property type="entry name" value="Ribosomal_S3_C"/>
    <property type="match status" value="1"/>
</dbReference>
<dbReference type="GO" id="GO:0019843">
    <property type="term" value="F:rRNA binding"/>
    <property type="evidence" value="ECO:0007669"/>
    <property type="project" value="UniProtKB-UniRule"/>
</dbReference>
<protein>
    <recommendedName>
        <fullName evidence="7 8">Small ribosomal subunit protein uS3</fullName>
    </recommendedName>
</protein>
<keyword evidence="2 8" id="KW-0699">rRNA-binding</keyword>
<feature type="region of interest" description="Disordered" evidence="10">
    <location>
        <begin position="215"/>
        <end position="245"/>
    </location>
</feature>
<sequence>MGQKTHPVGFRLGITREHQSRWFAPHRQYPELLQEDQKIRQFVMKKLGKAAIARVQIQRKADQIELAIHTGRPGVVVGQRGAGIEALRKDMEKLLGRQQVKIRVVEINKVDAEAPLLADYIVEQLEKRVAFRRAVKQAIQRAQRAEVQGIKIMVAGRLNGAEIARSEWVREGRVPLQTLRADIDFAQRTAKTIYGILGVKVWVFRGEVVPGVQETPAVRTGKPAAARPPRRRQQFEDRSGAEVQE</sequence>
<accession>A0A1J0AEE6</accession>
<dbReference type="InterPro" id="IPR015946">
    <property type="entry name" value="KH_dom-like_a/b"/>
</dbReference>
<dbReference type="SUPFAM" id="SSF54814">
    <property type="entry name" value="Prokaryotic type KH domain (KH-domain type II)"/>
    <property type="match status" value="1"/>
</dbReference>
<proteinExistence type="inferred from homology"/>
<evidence type="ECO:0000256" key="3">
    <source>
        <dbReference type="ARBA" id="ARBA00022884"/>
    </source>
</evidence>
<dbReference type="FunFam" id="3.30.300.20:FF:000001">
    <property type="entry name" value="30S ribosomal protein S3"/>
    <property type="match status" value="1"/>
</dbReference>
<evidence type="ECO:0000256" key="7">
    <source>
        <dbReference type="ARBA" id="ARBA00035257"/>
    </source>
</evidence>
<comment type="function">
    <text evidence="6 8">Binds the lower part of the 30S subunit head. Binds mRNA in the 70S ribosome, positioning it for translation.</text>
</comment>
<dbReference type="RefSeq" id="WP_071454771.1">
    <property type="nucleotide sequence ID" value="NZ_CP017675.1"/>
</dbReference>
<keyword evidence="13" id="KW-1185">Reference proteome</keyword>